<proteinExistence type="inferred from homology"/>
<dbReference type="SUPFAM" id="SSF75304">
    <property type="entry name" value="Amidase signature (AS) enzymes"/>
    <property type="match status" value="1"/>
</dbReference>
<dbReference type="Proteomes" id="UP000537989">
    <property type="component" value="Unassembled WGS sequence"/>
</dbReference>
<gene>
    <name evidence="7" type="ORF">FAUST_10725</name>
</gene>
<keyword evidence="8" id="KW-1185">Reference proteome</keyword>
<feature type="region of interest" description="Disordered" evidence="5">
    <location>
        <begin position="19"/>
        <end position="94"/>
    </location>
</feature>
<organism evidence="7 8">
    <name type="scientific">Fusarium austroamericanum</name>
    <dbReference type="NCBI Taxonomy" id="282268"/>
    <lineage>
        <taxon>Eukaryota</taxon>
        <taxon>Fungi</taxon>
        <taxon>Dikarya</taxon>
        <taxon>Ascomycota</taxon>
        <taxon>Pezizomycotina</taxon>
        <taxon>Sordariomycetes</taxon>
        <taxon>Hypocreomycetidae</taxon>
        <taxon>Hypocreales</taxon>
        <taxon>Nectriaceae</taxon>
        <taxon>Fusarium</taxon>
    </lineage>
</organism>
<dbReference type="PROSITE" id="PS00571">
    <property type="entry name" value="AMIDASES"/>
    <property type="match status" value="1"/>
</dbReference>
<dbReference type="PANTHER" id="PTHR46072">
    <property type="entry name" value="AMIDASE-RELATED-RELATED"/>
    <property type="match status" value="1"/>
</dbReference>
<feature type="compositionally biased region" description="Basic residues" evidence="5">
    <location>
        <begin position="24"/>
        <end position="34"/>
    </location>
</feature>
<comment type="catalytic activity">
    <reaction evidence="1">
        <text>a monocarboxylic acid amide + H2O = a monocarboxylate + NH4(+)</text>
        <dbReference type="Rhea" id="RHEA:12020"/>
        <dbReference type="ChEBI" id="CHEBI:15377"/>
        <dbReference type="ChEBI" id="CHEBI:28938"/>
        <dbReference type="ChEBI" id="CHEBI:35757"/>
        <dbReference type="ChEBI" id="CHEBI:83628"/>
        <dbReference type="EC" id="3.5.1.4"/>
    </reaction>
</comment>
<dbReference type="AlphaFoldDB" id="A0AAN5Z0C9"/>
<evidence type="ECO:0000256" key="3">
    <source>
        <dbReference type="ARBA" id="ARBA00012922"/>
    </source>
</evidence>
<dbReference type="GO" id="GO:0004040">
    <property type="term" value="F:amidase activity"/>
    <property type="evidence" value="ECO:0007669"/>
    <property type="project" value="UniProtKB-EC"/>
</dbReference>
<sequence>MDTIQQSRLRCLRLQISCGADRPLRRRGRPKKGKQGAIETNTESLTLRKSPPPDVHSPEVEQRASPPSNPSQSGSVTEWQHEGASEAGAHSSVAGSTTDYSFLTHGESLIAPDETTNPQIDPYACHDDGNSEHTPAGDPSSDPQTDAFESLTSDEWLDSLSDTRVHRAMFNEILERILTQNADKGILSLIYDPSLNLNLLSESLDGQDGNSAPELLYTTLSIGVQMMPDSLPVSLQQKSAIIIDTLRITSLQYIPLLTWKSTDLRLSQCVSLLLASHTWSMCEDLVEVSYRWGDIAGIIWRNVNRSETVSTDLIERVGRIVKFQSTVLGFLHHSTESSPFSSDQEKEVHPVSPVWYSSPAAAPSWPMTPQGGLDDFLEMLFPLVKLIPTVCSSSRSKASMLRVRDALELYYLSFPTSLLEYESLKYTYQAEAMVWFHGIFILTYIQQDIFSILCDARLQTTAEFYSALEHALLLGEILPTILAIDSKAQNLSSATVLFVLISSAVVSAACWLFHDRINDDDPRTLLDDAPNSLIRSAASHRKILEAICFHGSRYTVGMISPVHDLLFSLSFGRVEESVTVIDGALTALSQYRWIEGGGGIGKKAQSSSELQMPMWSPAGVIGFGNSFHLPLHVDDETTRERREMRTTTTTITVQHQEPRLSRWERIAARKQDERDKAIAFCSTVTLGKSTPSLPESTRTNVRNWPKESGDLTDQQIAITEAVPSHILDKISSGIWTAEQVLLAFVARATIAHYLTNPITEIFLQEALQRARELDHYFRQHGKTVGPLHGLPISLKDVINLKGHTTTIGFIARADARMDDSDELATRLCEAGAVFYCKTNVPQFLMSGECNNLLYGRTVSADNTTLSAGGSSGGEGSLISLGGSPLGIGTDIAGSIRTPANFNGIYGLCPSYGRFPLHSAKYVSPSYLIRGVAGPMSRSIDGLEVYTKALLSTDPWDWDFSCINMPWNQLTYDRFRDMGAAGNLTFGFVHHDGVVRPHPPIERGMREVASALKEAGFDVVDVNLFDGDERMWETLMKVLNCAGGKDLRDMVSQLHEPIVPETAIPPAMAPLTADELLKQGKHIYQLRQQMLWKWQLTKHVTANGRPVDVFILPSGGHVAPPHGTMDYFLYEAISNILDWTCATIPVGRVDAKIDTGLGEHANCTPMSTWDSSNRAKYSPSTYDNGAICLQVMGQRFTEEKVLACMRAVDGALGRDKDYVAS</sequence>
<comment type="similarity">
    <text evidence="2">Belongs to the amidase family.</text>
</comment>
<accession>A0AAN5Z0C9</accession>
<evidence type="ECO:0000313" key="7">
    <source>
        <dbReference type="EMBL" id="KAF5228926.1"/>
    </source>
</evidence>
<dbReference type="Pfam" id="PF01425">
    <property type="entry name" value="Amidase"/>
    <property type="match status" value="1"/>
</dbReference>
<dbReference type="InterPro" id="IPR023631">
    <property type="entry name" value="Amidase_dom"/>
</dbReference>
<protein>
    <recommendedName>
        <fullName evidence="3">amidase</fullName>
        <ecNumber evidence="3">3.5.1.4</ecNumber>
    </recommendedName>
</protein>
<feature type="domain" description="Amidase" evidence="6">
    <location>
        <begin position="740"/>
        <end position="1201"/>
    </location>
</feature>
<name>A0AAN5Z0C9_FUSAU</name>
<reference evidence="7 8" key="1">
    <citation type="submission" date="2020-02" db="EMBL/GenBank/DDBJ databases">
        <title>Identification and distribution of gene clusters putatively required for synthesis of sphingolipid metabolism inhibitors in phylogenetically diverse species of the filamentous fungus Fusarium.</title>
        <authorList>
            <person name="Kim H.-S."/>
            <person name="Busman M."/>
            <person name="Brown D.W."/>
            <person name="Divon H."/>
            <person name="Uhlig S."/>
            <person name="Proctor R.H."/>
        </authorList>
    </citation>
    <scope>NUCLEOTIDE SEQUENCE [LARGE SCALE GENOMIC DNA]</scope>
    <source>
        <strain evidence="7 8">NRRL 2903</strain>
    </source>
</reference>
<dbReference type="EC" id="3.5.1.4" evidence="3"/>
<evidence type="ECO:0000256" key="5">
    <source>
        <dbReference type="SAM" id="MobiDB-lite"/>
    </source>
</evidence>
<evidence type="ECO:0000259" key="6">
    <source>
        <dbReference type="Pfam" id="PF01425"/>
    </source>
</evidence>
<feature type="region of interest" description="Disordered" evidence="5">
    <location>
        <begin position="111"/>
        <end position="147"/>
    </location>
</feature>
<evidence type="ECO:0000256" key="1">
    <source>
        <dbReference type="ARBA" id="ARBA00001311"/>
    </source>
</evidence>
<keyword evidence="4" id="KW-0378">Hydrolase</keyword>
<dbReference type="InterPro" id="IPR020556">
    <property type="entry name" value="Amidase_CS"/>
</dbReference>
<evidence type="ECO:0000313" key="8">
    <source>
        <dbReference type="Proteomes" id="UP000537989"/>
    </source>
</evidence>
<evidence type="ECO:0000256" key="2">
    <source>
        <dbReference type="ARBA" id="ARBA00009199"/>
    </source>
</evidence>
<evidence type="ECO:0000256" key="4">
    <source>
        <dbReference type="ARBA" id="ARBA00022801"/>
    </source>
</evidence>
<dbReference type="EMBL" id="JAAMOD010000434">
    <property type="protein sequence ID" value="KAF5228926.1"/>
    <property type="molecule type" value="Genomic_DNA"/>
</dbReference>
<feature type="compositionally biased region" description="Polar residues" evidence="5">
    <location>
        <begin position="38"/>
        <end position="47"/>
    </location>
</feature>
<dbReference type="Gene3D" id="3.90.1300.10">
    <property type="entry name" value="Amidase signature (AS) domain"/>
    <property type="match status" value="1"/>
</dbReference>
<comment type="caution">
    <text evidence="7">The sequence shown here is derived from an EMBL/GenBank/DDBJ whole genome shotgun (WGS) entry which is preliminary data.</text>
</comment>
<dbReference type="InterPro" id="IPR036928">
    <property type="entry name" value="AS_sf"/>
</dbReference>